<proteinExistence type="inferred from homology"/>
<keyword evidence="6" id="KW-1185">Reference proteome</keyword>
<sequence length="562" mass="63435">MRTSALFRLSIHRQCSTSTSYQPPPSPASPRPPPPPPSHQNYLITPCHQTNQSQQSTTPNSISYLKSLSSIIKKLSKNPRNYNSLAVLDSFLSQIHFYNSAISLILIDYLSQIKKIQRAQTLLLSLKSKGKVSDFFLYGLVFDFLAKDGKINDVEILWKDINNGFDVKFDISDYVIHVSKCGGMDEIRSVCERVLKSGRVLREKSYVALIGALCRVNDGFLAKMVVKEMIFNGFGVDGLSYFVMFQCFCINGDVDEADLILRILVERNFDIDVCIYGNFLYALCKSGKFREADKLFRKLVQRDSLGGSKEVPVLKKGKRVISQLNCEGAIPVVMAYEAYFRSLCSVGRLDEAEVVLKKLMNMRTVPEICVYGSFIKALFRVGRGEDAMKFYDVERRKGIARSEEMVIFIIKGLCENGRVDDAFNILKDVRSRGSFNCVDACNCILDSYWNEGRVAEAVNFFEKLQDGSFGQLDSSTYMIMAHGYCVDGNIFMALHIFEELVSRKHLVNEKLYGMIIGGLCVSGRLEEALNNLNNMIENGYLAFGKRWKDLLHIELEKSVNGA</sequence>
<feature type="compositionally biased region" description="Pro residues" evidence="4">
    <location>
        <begin position="22"/>
        <end position="38"/>
    </location>
</feature>
<feature type="region of interest" description="Disordered" evidence="4">
    <location>
        <begin position="14"/>
        <end position="40"/>
    </location>
</feature>
<feature type="repeat" description="PPR" evidence="3">
    <location>
        <begin position="508"/>
        <end position="542"/>
    </location>
</feature>
<dbReference type="PROSITE" id="PS51375">
    <property type="entry name" value="PPR"/>
    <property type="match status" value="3"/>
</dbReference>
<comment type="caution">
    <text evidence="5">The sequence shown here is derived from an EMBL/GenBank/DDBJ whole genome shotgun (WGS) entry which is preliminary data.</text>
</comment>
<protein>
    <recommendedName>
        <fullName evidence="7">Pentatricopeptide repeat-containing protein</fullName>
    </recommendedName>
</protein>
<dbReference type="Pfam" id="PF01535">
    <property type="entry name" value="PPR"/>
    <property type="match status" value="8"/>
</dbReference>
<dbReference type="EMBL" id="JBJUIK010000011">
    <property type="protein sequence ID" value="KAL3514283.1"/>
    <property type="molecule type" value="Genomic_DNA"/>
</dbReference>
<evidence type="ECO:0000313" key="6">
    <source>
        <dbReference type="Proteomes" id="UP001630127"/>
    </source>
</evidence>
<dbReference type="InterPro" id="IPR002885">
    <property type="entry name" value="PPR_rpt"/>
</dbReference>
<dbReference type="PANTHER" id="PTHR47939">
    <property type="entry name" value="MEMBRANE-ASSOCIATED SALT-INDUCIBLE PROTEIN-LIKE"/>
    <property type="match status" value="1"/>
</dbReference>
<evidence type="ECO:0000256" key="2">
    <source>
        <dbReference type="ARBA" id="ARBA00022737"/>
    </source>
</evidence>
<feature type="repeat" description="PPR" evidence="3">
    <location>
        <begin position="473"/>
        <end position="507"/>
    </location>
</feature>
<dbReference type="SUPFAM" id="SSF81901">
    <property type="entry name" value="HCP-like"/>
    <property type="match status" value="1"/>
</dbReference>
<gene>
    <name evidence="5" type="ORF">ACH5RR_027000</name>
</gene>
<evidence type="ECO:0000256" key="4">
    <source>
        <dbReference type="SAM" id="MobiDB-lite"/>
    </source>
</evidence>
<accession>A0ABD2Z575</accession>
<keyword evidence="2" id="KW-0677">Repeat</keyword>
<evidence type="ECO:0008006" key="7">
    <source>
        <dbReference type="Google" id="ProtNLM"/>
    </source>
</evidence>
<name>A0ABD2Z575_9GENT</name>
<feature type="repeat" description="PPR" evidence="3">
    <location>
        <begin position="272"/>
        <end position="302"/>
    </location>
</feature>
<organism evidence="5 6">
    <name type="scientific">Cinchona calisaya</name>
    <dbReference type="NCBI Taxonomy" id="153742"/>
    <lineage>
        <taxon>Eukaryota</taxon>
        <taxon>Viridiplantae</taxon>
        <taxon>Streptophyta</taxon>
        <taxon>Embryophyta</taxon>
        <taxon>Tracheophyta</taxon>
        <taxon>Spermatophyta</taxon>
        <taxon>Magnoliopsida</taxon>
        <taxon>eudicotyledons</taxon>
        <taxon>Gunneridae</taxon>
        <taxon>Pentapetalae</taxon>
        <taxon>asterids</taxon>
        <taxon>lamiids</taxon>
        <taxon>Gentianales</taxon>
        <taxon>Rubiaceae</taxon>
        <taxon>Cinchonoideae</taxon>
        <taxon>Cinchoneae</taxon>
        <taxon>Cinchona</taxon>
    </lineage>
</organism>
<dbReference type="InterPro" id="IPR011990">
    <property type="entry name" value="TPR-like_helical_dom_sf"/>
</dbReference>
<reference evidence="5 6" key="1">
    <citation type="submission" date="2024-11" db="EMBL/GenBank/DDBJ databases">
        <title>A near-complete genome assembly of Cinchona calisaya.</title>
        <authorList>
            <person name="Lian D.C."/>
            <person name="Zhao X.W."/>
            <person name="Wei L."/>
        </authorList>
    </citation>
    <scope>NUCLEOTIDE SEQUENCE [LARGE SCALE GENOMIC DNA]</scope>
    <source>
        <tissue evidence="5">Nenye</tissue>
    </source>
</reference>
<evidence type="ECO:0000313" key="5">
    <source>
        <dbReference type="EMBL" id="KAL3514283.1"/>
    </source>
</evidence>
<evidence type="ECO:0000256" key="3">
    <source>
        <dbReference type="PROSITE-ProRule" id="PRU00708"/>
    </source>
</evidence>
<dbReference type="AlphaFoldDB" id="A0ABD2Z575"/>
<dbReference type="InterPro" id="IPR050667">
    <property type="entry name" value="PPR-containing_protein"/>
</dbReference>
<evidence type="ECO:0000256" key="1">
    <source>
        <dbReference type="ARBA" id="ARBA00007626"/>
    </source>
</evidence>
<comment type="similarity">
    <text evidence="1">Belongs to the PPR family. P subfamily.</text>
</comment>
<dbReference type="NCBIfam" id="TIGR00756">
    <property type="entry name" value="PPR"/>
    <property type="match status" value="3"/>
</dbReference>
<dbReference type="Gene3D" id="1.25.40.10">
    <property type="entry name" value="Tetratricopeptide repeat domain"/>
    <property type="match status" value="3"/>
</dbReference>
<dbReference type="Proteomes" id="UP001630127">
    <property type="component" value="Unassembled WGS sequence"/>
</dbReference>
<dbReference type="PANTHER" id="PTHR47939:SF6">
    <property type="entry name" value="OS03G0168400 PROTEIN"/>
    <property type="match status" value="1"/>
</dbReference>